<feature type="domain" description="SLH" evidence="2">
    <location>
        <begin position="89"/>
        <end position="149"/>
    </location>
</feature>
<dbReference type="AlphaFoldDB" id="A0A4R4EL84"/>
<dbReference type="InterPro" id="IPR001119">
    <property type="entry name" value="SLH_dom"/>
</dbReference>
<organism evidence="3 4">
    <name type="scientific">Paenibacillus albiflavus</name>
    <dbReference type="NCBI Taxonomy" id="2545760"/>
    <lineage>
        <taxon>Bacteria</taxon>
        <taxon>Bacillati</taxon>
        <taxon>Bacillota</taxon>
        <taxon>Bacilli</taxon>
        <taxon>Bacillales</taxon>
        <taxon>Paenibacillaceae</taxon>
        <taxon>Paenibacillus</taxon>
    </lineage>
</organism>
<feature type="signal peptide" evidence="1">
    <location>
        <begin position="1"/>
        <end position="25"/>
    </location>
</feature>
<dbReference type="PROSITE" id="PS51272">
    <property type="entry name" value="SLH"/>
    <property type="match status" value="2"/>
</dbReference>
<evidence type="ECO:0000313" key="3">
    <source>
        <dbReference type="EMBL" id="TCZ80100.1"/>
    </source>
</evidence>
<protein>
    <submittedName>
        <fullName evidence="3">S-layer homology domain-containing protein</fullName>
    </submittedName>
</protein>
<dbReference type="Proteomes" id="UP000295418">
    <property type="component" value="Unassembled WGS sequence"/>
</dbReference>
<evidence type="ECO:0000259" key="2">
    <source>
        <dbReference type="PROSITE" id="PS51272"/>
    </source>
</evidence>
<comment type="caution">
    <text evidence="3">The sequence shown here is derived from an EMBL/GenBank/DDBJ whole genome shotgun (WGS) entry which is preliminary data.</text>
</comment>
<keyword evidence="4" id="KW-1185">Reference proteome</keyword>
<reference evidence="3 4" key="1">
    <citation type="submission" date="2019-03" db="EMBL/GenBank/DDBJ databases">
        <authorList>
            <person name="Kim M.K.M."/>
        </authorList>
    </citation>
    <scope>NUCLEOTIDE SEQUENCE [LARGE SCALE GENOMIC DNA]</scope>
    <source>
        <strain evidence="3 4">18JY21-1</strain>
    </source>
</reference>
<proteinExistence type="predicted"/>
<feature type="chain" id="PRO_5020808232" evidence="1">
    <location>
        <begin position="26"/>
        <end position="305"/>
    </location>
</feature>
<gene>
    <name evidence="3" type="ORF">E0485_04380</name>
</gene>
<dbReference type="RefSeq" id="WP_132416746.1">
    <property type="nucleotide sequence ID" value="NZ_SKFG01000002.1"/>
</dbReference>
<dbReference type="OrthoDB" id="1738667at2"/>
<dbReference type="EMBL" id="SKFG01000002">
    <property type="protein sequence ID" value="TCZ80100.1"/>
    <property type="molecule type" value="Genomic_DNA"/>
</dbReference>
<sequence length="305" mass="34057">MKLKINRIMMLALVFIMMLSTSAYAFEDIKGDPAEASIMKLKEAGIVSGEDAKHYNPQGKVSFAQGVSLITKGMDLNINHIKFVKAPMASDYFSSVPNDAWYASAFINAHLNGLPIDRDVDPNQAMTREQFANLLKHAIDEKGSYPLIQIYLEIADMDEVQQDYAASVQAITILKIAQLDDKQKFYPKEAITRGQVAGWVDAAREFVGKMKPIIVSGERPEYTKDITMKIEKESSNVNKVTITWHDRPNSGYGIVIKGIEFTSKNEAIITYDLQFPTKGSNYLTVISNPTAITYISNQYTPVLNP</sequence>
<keyword evidence="1" id="KW-0732">Signal</keyword>
<feature type="domain" description="SLH" evidence="2">
    <location>
        <begin position="21"/>
        <end position="84"/>
    </location>
</feature>
<dbReference type="Pfam" id="PF00395">
    <property type="entry name" value="SLH"/>
    <property type="match status" value="2"/>
</dbReference>
<evidence type="ECO:0000256" key="1">
    <source>
        <dbReference type="SAM" id="SignalP"/>
    </source>
</evidence>
<evidence type="ECO:0000313" key="4">
    <source>
        <dbReference type="Proteomes" id="UP000295418"/>
    </source>
</evidence>
<accession>A0A4R4EL84</accession>
<name>A0A4R4EL84_9BACL</name>